<name>A0A6C0B1B3_9ZZZZ</name>
<accession>A0A6C0B1B3</accession>
<organism evidence="1">
    <name type="scientific">viral metagenome</name>
    <dbReference type="NCBI Taxonomy" id="1070528"/>
    <lineage>
        <taxon>unclassified sequences</taxon>
        <taxon>metagenomes</taxon>
        <taxon>organismal metagenomes</taxon>
    </lineage>
</organism>
<proteinExistence type="predicted"/>
<sequence length="229" mass="26676">MKKNIAFTTLNLVSQNQYSFHFMEQHKPLIESIFMLLQKEGACIIMNEGKMSSLEFCAHSVEPLVDFIKKDGVFNNVHCIHLIESLYYQSTLLENYSLGLYCLDMNEIYVINSSIFICIQPTFIKEVKIEVNRDRYGEKNYFSFLSPIRRDLETCFFAPEITNLVAIPAIIPYKCFYYSLGALAVYCLFKKKMDSCNATILNPIAGTKLYWMLLKMLETDCKNRFILYL</sequence>
<reference evidence="1" key="1">
    <citation type="journal article" date="2020" name="Nature">
        <title>Giant virus diversity and host interactions through global metagenomics.</title>
        <authorList>
            <person name="Schulz F."/>
            <person name="Roux S."/>
            <person name="Paez-Espino D."/>
            <person name="Jungbluth S."/>
            <person name="Walsh D.A."/>
            <person name="Denef V.J."/>
            <person name="McMahon K.D."/>
            <person name="Konstantinidis K.T."/>
            <person name="Eloe-Fadrosh E.A."/>
            <person name="Kyrpides N.C."/>
            <person name="Woyke T."/>
        </authorList>
    </citation>
    <scope>NUCLEOTIDE SEQUENCE</scope>
    <source>
        <strain evidence="1">GVMAG-M-3300009182-78</strain>
    </source>
</reference>
<evidence type="ECO:0000313" key="1">
    <source>
        <dbReference type="EMBL" id="QHS85561.1"/>
    </source>
</evidence>
<protein>
    <submittedName>
        <fullName evidence="1">Uncharacterized protein</fullName>
    </submittedName>
</protein>
<dbReference type="EMBL" id="MN739044">
    <property type="protein sequence ID" value="QHS85561.1"/>
    <property type="molecule type" value="Genomic_DNA"/>
</dbReference>
<dbReference type="AlphaFoldDB" id="A0A6C0B1B3"/>